<gene>
    <name evidence="1" type="ORF">H7R52_12960</name>
</gene>
<evidence type="ECO:0000313" key="2">
    <source>
        <dbReference type="Proteomes" id="UP000650485"/>
    </source>
</evidence>
<protein>
    <recommendedName>
        <fullName evidence="3">Serine/threonine protein kinase</fullName>
    </recommendedName>
</protein>
<reference evidence="1" key="1">
    <citation type="submission" date="2020-08" db="EMBL/GenBank/DDBJ databases">
        <title>Complete genome sequence of Weissella confusa strain FS54 provides insights into metabolic potential.</title>
        <authorList>
            <person name="Fhoula I."/>
            <person name="Najjari A."/>
            <person name="Lekired A."/>
            <person name="Bessrour-Aouam N."/>
            <person name="Jaballah S."/>
            <person name="Klibi N."/>
            <person name="Ouzari H.-I."/>
        </authorList>
    </citation>
    <scope>NUCLEOTIDE SEQUENCE</scope>
    <source>
        <strain evidence="1">FS54</strain>
    </source>
</reference>
<proteinExistence type="predicted"/>
<dbReference type="SUPFAM" id="SSF56112">
    <property type="entry name" value="Protein kinase-like (PK-like)"/>
    <property type="match status" value="1"/>
</dbReference>
<accession>A0A923SPY9</accession>
<dbReference type="Gene3D" id="3.30.200.20">
    <property type="entry name" value="Phosphorylase Kinase, domain 1"/>
    <property type="match status" value="1"/>
</dbReference>
<dbReference type="EMBL" id="JACSZT010000009">
    <property type="protein sequence ID" value="MBC6499388.1"/>
    <property type="molecule type" value="Genomic_DNA"/>
</dbReference>
<evidence type="ECO:0000313" key="1">
    <source>
        <dbReference type="EMBL" id="MBC6499388.1"/>
    </source>
</evidence>
<dbReference type="Proteomes" id="UP000650485">
    <property type="component" value="Unassembled WGS sequence"/>
</dbReference>
<dbReference type="InterPro" id="IPR011009">
    <property type="entry name" value="Kinase-like_dom_sf"/>
</dbReference>
<dbReference type="AlphaFoldDB" id="A0A923SPY9"/>
<sequence length="53" mass="6151">MEMNQMIGGRYRIVEPLGEGGMANVYRAHDIILDRDVSIKLMRLDMRDNQAWA</sequence>
<organism evidence="1 2">
    <name type="scientific">Weissella confusa</name>
    <name type="common">Lactobacillus confusus</name>
    <dbReference type="NCBI Taxonomy" id="1583"/>
    <lineage>
        <taxon>Bacteria</taxon>
        <taxon>Bacillati</taxon>
        <taxon>Bacillota</taxon>
        <taxon>Bacilli</taxon>
        <taxon>Lactobacillales</taxon>
        <taxon>Lactobacillaceae</taxon>
        <taxon>Weissella</taxon>
    </lineage>
</organism>
<comment type="caution">
    <text evidence="1">The sequence shown here is derived from an EMBL/GenBank/DDBJ whole genome shotgun (WGS) entry which is preliminary data.</text>
</comment>
<evidence type="ECO:0008006" key="3">
    <source>
        <dbReference type="Google" id="ProtNLM"/>
    </source>
</evidence>
<name>A0A923SPY9_WEICO</name>